<sequence>MNNKWIKRINFDLPIELIAYQYNERIPSIISFVPNLENISLSRKEAKLFLNWLFSGLTSKYWKQYVIEGQQCYVDDKTDRCPYVIMMPLVVFVMSFVNGVKKKHHKICNYY</sequence>
<comment type="caution">
    <text evidence="2">The sequence shown here is derived from an EMBL/GenBank/DDBJ whole genome shotgun (WGS) entry which is preliminary data.</text>
</comment>
<name>A0A930UU95_9PAST</name>
<evidence type="ECO:0000256" key="1">
    <source>
        <dbReference type="SAM" id="Phobius"/>
    </source>
</evidence>
<keyword evidence="1" id="KW-1133">Transmembrane helix</keyword>
<reference evidence="2" key="1">
    <citation type="submission" date="2020-11" db="EMBL/GenBank/DDBJ databases">
        <title>Gallibacterium anatis 1637, full genome, WGS.</title>
        <authorList>
            <person name="Laishevtcev A.I."/>
            <person name="Yakimova E.A."/>
            <person name="Petkovich D."/>
            <person name="Stepanova T.V."/>
            <person name="Kalendr R.S."/>
            <person name="Rubalsky E.O."/>
            <person name="Zulkarneev E.R."/>
            <person name="Aleshkin A.V."/>
        </authorList>
    </citation>
    <scope>NUCLEOTIDE SEQUENCE</scope>
    <source>
        <strain evidence="2">1637</strain>
    </source>
</reference>
<dbReference type="AlphaFoldDB" id="A0A930UU95"/>
<keyword evidence="1" id="KW-0472">Membrane</keyword>
<feature type="transmembrane region" description="Helical" evidence="1">
    <location>
        <begin position="83"/>
        <end position="100"/>
    </location>
</feature>
<keyword evidence="1" id="KW-0812">Transmembrane</keyword>
<accession>A0A930UU95</accession>
<organism evidence="2">
    <name type="scientific">Gallibacterium anatis</name>
    <dbReference type="NCBI Taxonomy" id="750"/>
    <lineage>
        <taxon>Bacteria</taxon>
        <taxon>Pseudomonadati</taxon>
        <taxon>Pseudomonadota</taxon>
        <taxon>Gammaproteobacteria</taxon>
        <taxon>Pasteurellales</taxon>
        <taxon>Pasteurellaceae</taxon>
        <taxon>Gallibacterium</taxon>
    </lineage>
</organism>
<protein>
    <submittedName>
        <fullName evidence="2">Uncharacterized protein</fullName>
    </submittedName>
</protein>
<dbReference type="EMBL" id="JADION010000034">
    <property type="protein sequence ID" value="MBF4102836.1"/>
    <property type="molecule type" value="Genomic_DNA"/>
</dbReference>
<proteinExistence type="predicted"/>
<evidence type="ECO:0000313" key="2">
    <source>
        <dbReference type="EMBL" id="MBF4102836.1"/>
    </source>
</evidence>
<gene>
    <name evidence="2" type="ORF">INT80_10920</name>
</gene>